<evidence type="ECO:0008006" key="2">
    <source>
        <dbReference type="Google" id="ProtNLM"/>
    </source>
</evidence>
<dbReference type="EMBL" id="MN739279">
    <property type="protein sequence ID" value="QHS96774.1"/>
    <property type="molecule type" value="Genomic_DNA"/>
</dbReference>
<evidence type="ECO:0000313" key="1">
    <source>
        <dbReference type="EMBL" id="QHS96774.1"/>
    </source>
</evidence>
<organism evidence="1">
    <name type="scientific">viral metagenome</name>
    <dbReference type="NCBI Taxonomy" id="1070528"/>
    <lineage>
        <taxon>unclassified sequences</taxon>
        <taxon>metagenomes</taxon>
        <taxon>organismal metagenomes</taxon>
    </lineage>
</organism>
<accession>A0A6C0BZ25</accession>
<dbReference type="SUPFAM" id="SSF46565">
    <property type="entry name" value="Chaperone J-domain"/>
    <property type="match status" value="1"/>
</dbReference>
<name>A0A6C0BZ25_9ZZZZ</name>
<sequence length="284" mass="33326">MDIDLNLENYDLDDILALFKIKYSFDKADLKKAKRMVLQTHPDKSKLPKEYFLFFSSAYKVLYSIHRFRTRCDAQETTDYVIEKDKEKESLLKDLSKKKNFNKIFNEMFEKHFVPSDGVDGGYGDWLKSKEDIDTRVTTRQNMNSTFEQKKRETKELIVHRGIEELGGGGHHDLLDEGPESYGSAIFSPFQYEDLRKAHRESVVPVTNEDFENTKKYNSVVDLQKSRSTQDFKPKTYSQSQGLLYAERNTKDIQDVRRAYKLAKQDERIKKTNDGWMASFKMLT</sequence>
<reference evidence="1" key="1">
    <citation type="journal article" date="2020" name="Nature">
        <title>Giant virus diversity and host interactions through global metagenomics.</title>
        <authorList>
            <person name="Schulz F."/>
            <person name="Roux S."/>
            <person name="Paez-Espino D."/>
            <person name="Jungbluth S."/>
            <person name="Walsh D.A."/>
            <person name="Denef V.J."/>
            <person name="McMahon K.D."/>
            <person name="Konstantinidis K.T."/>
            <person name="Eloe-Fadrosh E.A."/>
            <person name="Kyrpides N.C."/>
            <person name="Woyke T."/>
        </authorList>
    </citation>
    <scope>NUCLEOTIDE SEQUENCE</scope>
    <source>
        <strain evidence="1">GVMAG-M-3300020166-5</strain>
    </source>
</reference>
<protein>
    <recommendedName>
        <fullName evidence="2">J domain-containing protein</fullName>
    </recommendedName>
</protein>
<proteinExistence type="predicted"/>
<dbReference type="Gene3D" id="1.10.287.110">
    <property type="entry name" value="DnaJ domain"/>
    <property type="match status" value="1"/>
</dbReference>
<dbReference type="InterPro" id="IPR036869">
    <property type="entry name" value="J_dom_sf"/>
</dbReference>
<dbReference type="AlphaFoldDB" id="A0A6C0BZ25"/>